<evidence type="ECO:0000313" key="2">
    <source>
        <dbReference type="EMBL" id="MST54990.1"/>
    </source>
</evidence>
<dbReference type="SUPFAM" id="SSF63829">
    <property type="entry name" value="Calcium-dependent phosphotriesterase"/>
    <property type="match status" value="1"/>
</dbReference>
<dbReference type="AlphaFoldDB" id="A0A6L5Y9M1"/>
<protein>
    <submittedName>
        <fullName evidence="2">Uncharacterized protein</fullName>
    </submittedName>
</protein>
<organism evidence="2 3">
    <name type="scientific">Pyramidobacter porci</name>
    <dbReference type="NCBI Taxonomy" id="2605789"/>
    <lineage>
        <taxon>Bacteria</taxon>
        <taxon>Thermotogati</taxon>
        <taxon>Synergistota</taxon>
        <taxon>Synergistia</taxon>
        <taxon>Synergistales</taxon>
        <taxon>Dethiosulfovibrionaceae</taxon>
        <taxon>Pyramidobacter</taxon>
    </lineage>
</organism>
<keyword evidence="1" id="KW-0732">Signal</keyword>
<keyword evidence="3" id="KW-1185">Reference proteome</keyword>
<reference evidence="2 3" key="1">
    <citation type="submission" date="2019-08" db="EMBL/GenBank/DDBJ databases">
        <title>In-depth cultivation of the pig gut microbiome towards novel bacterial diversity and tailored functional studies.</title>
        <authorList>
            <person name="Wylensek D."/>
            <person name="Hitch T.C.A."/>
            <person name="Clavel T."/>
        </authorList>
    </citation>
    <scope>NUCLEOTIDE SEQUENCE [LARGE SCALE GENOMIC DNA]</scope>
    <source>
        <strain evidence="2 3">SM-530-WT-4B</strain>
    </source>
</reference>
<evidence type="ECO:0000313" key="3">
    <source>
        <dbReference type="Proteomes" id="UP000473699"/>
    </source>
</evidence>
<dbReference type="Proteomes" id="UP000473699">
    <property type="component" value="Unassembled WGS sequence"/>
</dbReference>
<accession>A0A6L5Y9M1</accession>
<gene>
    <name evidence="2" type="ORF">FYJ74_02850</name>
</gene>
<proteinExistence type="predicted"/>
<dbReference type="PROSITE" id="PS51257">
    <property type="entry name" value="PROKAR_LIPOPROTEIN"/>
    <property type="match status" value="1"/>
</dbReference>
<comment type="caution">
    <text evidence="2">The sequence shown here is derived from an EMBL/GenBank/DDBJ whole genome shotgun (WGS) entry which is preliminary data.</text>
</comment>
<name>A0A6L5Y9M1_9BACT</name>
<sequence length="477" mass="51979">MKNISARKVMSVVTAAGLAACVCGAARAEVKKIEATYFTLDYETDAGWTFDEKKDLKDSQKASTLRIRILSAADPKRSDALVDIKANIENQSNFRRYLEQLGFDPYEYAEKRSYTLVPVGGVDCLVKEDSSKIDYLARVEGAGETIQISADSKEKLEDVKTLLKGLQFKVADAGKKDGPWYWNGTPYASAEHSAEVGPVTLNSKHVPIDPIIVQSVIGGNRIWSDGARAYILSNACKLAEYNLDGGKLVKKADIELDAQSNYQTMTVTDDGAVWLGGVGSGSCRIKDGAVEKIKGPRELVMHPSGTWGLERYGRKGADMKKYEIAADGTVATVDFPLAEVDYMVNAYLRIDANHIYVSGREAGSKETVLFVYDHGGKLEKILKEPAKNSMGGVYFAGETANGFVALPLQSVVILWDKEGNPIGRLNDVKKLYDSPTTGVAGNEDGILLPGGGLLTLTRRERADKSTYELVVFRVDGF</sequence>
<dbReference type="RefSeq" id="WP_154528097.1">
    <property type="nucleotide sequence ID" value="NZ_VUNH01000002.1"/>
</dbReference>
<dbReference type="EMBL" id="VUNH01000002">
    <property type="protein sequence ID" value="MST54990.1"/>
    <property type="molecule type" value="Genomic_DNA"/>
</dbReference>
<feature type="chain" id="PRO_5026682940" evidence="1">
    <location>
        <begin position="29"/>
        <end position="477"/>
    </location>
</feature>
<feature type="signal peptide" evidence="1">
    <location>
        <begin position="1"/>
        <end position="28"/>
    </location>
</feature>
<evidence type="ECO:0000256" key="1">
    <source>
        <dbReference type="SAM" id="SignalP"/>
    </source>
</evidence>